<feature type="transmembrane region" description="Helical" evidence="5">
    <location>
        <begin position="152"/>
        <end position="174"/>
    </location>
</feature>
<organism evidence="7 8">
    <name type="scientific">Crossiella cryophila</name>
    <dbReference type="NCBI Taxonomy" id="43355"/>
    <lineage>
        <taxon>Bacteria</taxon>
        <taxon>Bacillati</taxon>
        <taxon>Actinomycetota</taxon>
        <taxon>Actinomycetes</taxon>
        <taxon>Pseudonocardiales</taxon>
        <taxon>Pseudonocardiaceae</taxon>
        <taxon>Crossiella</taxon>
    </lineage>
</organism>
<feature type="transmembrane region" description="Helical" evidence="5">
    <location>
        <begin position="93"/>
        <end position="112"/>
    </location>
</feature>
<gene>
    <name evidence="7" type="ORF">HNR67_001128</name>
</gene>
<dbReference type="InterPro" id="IPR011701">
    <property type="entry name" value="MFS"/>
</dbReference>
<feature type="transmembrane region" description="Helical" evidence="5">
    <location>
        <begin position="20"/>
        <end position="45"/>
    </location>
</feature>
<evidence type="ECO:0000313" key="7">
    <source>
        <dbReference type="EMBL" id="MBB4675010.1"/>
    </source>
</evidence>
<protein>
    <submittedName>
        <fullName evidence="7">MFS family permease</fullName>
    </submittedName>
</protein>
<proteinExistence type="predicted"/>
<feature type="domain" description="Major facilitator superfamily (MFS) profile" evidence="6">
    <location>
        <begin position="11"/>
        <end position="413"/>
    </location>
</feature>
<evidence type="ECO:0000313" key="8">
    <source>
        <dbReference type="Proteomes" id="UP000533598"/>
    </source>
</evidence>
<comment type="caution">
    <text evidence="7">The sequence shown here is derived from an EMBL/GenBank/DDBJ whole genome shotgun (WGS) entry which is preliminary data.</text>
</comment>
<feature type="transmembrane region" description="Helical" evidence="5">
    <location>
        <begin position="300"/>
        <end position="319"/>
    </location>
</feature>
<dbReference type="PANTHER" id="PTHR23528">
    <property type="match status" value="1"/>
</dbReference>
<dbReference type="AlphaFoldDB" id="A0A7W7C5Q1"/>
<dbReference type="GO" id="GO:0005886">
    <property type="term" value="C:plasma membrane"/>
    <property type="evidence" value="ECO:0007669"/>
    <property type="project" value="UniProtKB-SubCell"/>
</dbReference>
<keyword evidence="8" id="KW-1185">Reference proteome</keyword>
<dbReference type="Pfam" id="PF07690">
    <property type="entry name" value="MFS_1"/>
    <property type="match status" value="1"/>
</dbReference>
<evidence type="ECO:0000256" key="3">
    <source>
        <dbReference type="ARBA" id="ARBA00022989"/>
    </source>
</evidence>
<dbReference type="Proteomes" id="UP000533598">
    <property type="component" value="Unassembled WGS sequence"/>
</dbReference>
<evidence type="ECO:0000259" key="6">
    <source>
        <dbReference type="PROSITE" id="PS50850"/>
    </source>
</evidence>
<dbReference type="EMBL" id="JACHMH010000001">
    <property type="protein sequence ID" value="MBB4675010.1"/>
    <property type="molecule type" value="Genomic_DNA"/>
</dbReference>
<dbReference type="SUPFAM" id="SSF103473">
    <property type="entry name" value="MFS general substrate transporter"/>
    <property type="match status" value="1"/>
</dbReference>
<name>A0A7W7C5Q1_9PSEU</name>
<feature type="transmembrane region" description="Helical" evidence="5">
    <location>
        <begin position="118"/>
        <end position="140"/>
    </location>
</feature>
<comment type="subcellular location">
    <subcellularLocation>
        <location evidence="1">Cell membrane</location>
        <topology evidence="1">Multi-pass membrane protein</topology>
    </subcellularLocation>
</comment>
<feature type="transmembrane region" description="Helical" evidence="5">
    <location>
        <begin position="269"/>
        <end position="288"/>
    </location>
</feature>
<feature type="transmembrane region" description="Helical" evidence="5">
    <location>
        <begin position="57"/>
        <end position="81"/>
    </location>
</feature>
<keyword evidence="3 5" id="KW-1133">Transmembrane helix</keyword>
<dbReference type="PANTHER" id="PTHR23528:SF1">
    <property type="entry name" value="MAJOR FACILITATOR SUPERFAMILY (MFS) PROFILE DOMAIN-CONTAINING PROTEIN"/>
    <property type="match status" value="1"/>
</dbReference>
<evidence type="ECO:0000256" key="5">
    <source>
        <dbReference type="SAM" id="Phobius"/>
    </source>
</evidence>
<dbReference type="GO" id="GO:0022857">
    <property type="term" value="F:transmembrane transporter activity"/>
    <property type="evidence" value="ECO:0007669"/>
    <property type="project" value="InterPro"/>
</dbReference>
<sequence>MTMTVPDALAEPVERVRGGWIAALTLAVLGVWAVHFGPVQVLLLVQAQQFAPADKQALFGLTAAIGGVVSMVTTILVGFASDRTGSRFGRRRPWVVAGAGLGALSLALLGLAEGPGLMIVAWCGVQIAFGGMLAALLASISDRVPVSQRGLVGGWVGFGQTIGALVGVLLVNVVKPATPGYFALAGLLLVCTLPFVLRNAEAVLRPEQRPASGLGQVLRGFYVSPRQHPDFAWAMLNRLLMNLGFVLATLYTLYILQDAIRRPDAHADLLLLNVLNAVIMVPAAVYFGGLSDRRGGRRKFIFWSGLAVAVSSAILVPLLDWPMLLVSSVILAAAFGAYLAVSTALVTEVLPAAEDRAKDLGIVNLTHGLPQVLAPLVATPILAGFGGYPALFVVSAVLTLIGTFVIFKIRAVA</sequence>
<feature type="transmembrane region" description="Helical" evidence="5">
    <location>
        <begin position="325"/>
        <end position="350"/>
    </location>
</feature>
<keyword evidence="4 5" id="KW-0472">Membrane</keyword>
<dbReference type="RefSeq" id="WP_185001050.1">
    <property type="nucleotide sequence ID" value="NZ_BAAAUI010000033.1"/>
</dbReference>
<feature type="transmembrane region" description="Helical" evidence="5">
    <location>
        <begin position="239"/>
        <end position="257"/>
    </location>
</feature>
<dbReference type="InterPro" id="IPR036259">
    <property type="entry name" value="MFS_trans_sf"/>
</dbReference>
<dbReference type="CDD" id="cd06174">
    <property type="entry name" value="MFS"/>
    <property type="match status" value="1"/>
</dbReference>
<evidence type="ECO:0000256" key="1">
    <source>
        <dbReference type="ARBA" id="ARBA00004651"/>
    </source>
</evidence>
<keyword evidence="2 5" id="KW-0812">Transmembrane</keyword>
<accession>A0A7W7C5Q1</accession>
<dbReference type="Gene3D" id="1.20.1250.20">
    <property type="entry name" value="MFS general substrate transporter like domains"/>
    <property type="match status" value="2"/>
</dbReference>
<reference evidence="7 8" key="1">
    <citation type="submission" date="2020-08" db="EMBL/GenBank/DDBJ databases">
        <title>Sequencing the genomes of 1000 actinobacteria strains.</title>
        <authorList>
            <person name="Klenk H.-P."/>
        </authorList>
    </citation>
    <scope>NUCLEOTIDE SEQUENCE [LARGE SCALE GENOMIC DNA]</scope>
    <source>
        <strain evidence="7 8">DSM 44230</strain>
    </source>
</reference>
<dbReference type="PROSITE" id="PS50850">
    <property type="entry name" value="MFS"/>
    <property type="match status" value="1"/>
</dbReference>
<feature type="transmembrane region" description="Helical" evidence="5">
    <location>
        <begin position="388"/>
        <end position="407"/>
    </location>
</feature>
<evidence type="ECO:0000256" key="2">
    <source>
        <dbReference type="ARBA" id="ARBA00022692"/>
    </source>
</evidence>
<feature type="transmembrane region" description="Helical" evidence="5">
    <location>
        <begin position="180"/>
        <end position="197"/>
    </location>
</feature>
<evidence type="ECO:0000256" key="4">
    <source>
        <dbReference type="ARBA" id="ARBA00023136"/>
    </source>
</evidence>
<dbReference type="InterPro" id="IPR020846">
    <property type="entry name" value="MFS_dom"/>
</dbReference>